<accession>A0A7S8DCX6</accession>
<protein>
    <submittedName>
        <fullName evidence="1">Uncharacterized protein</fullName>
    </submittedName>
</protein>
<reference evidence="1" key="1">
    <citation type="submission" date="2020-11" db="EMBL/GenBank/DDBJ databases">
        <title>The chromosome-scale genome resource for two endophytic Fusarium species: F. culmorum and F. pseudograminearum.</title>
        <authorList>
            <person name="Yuan Z."/>
        </authorList>
    </citation>
    <scope>NUCLEOTIDE SEQUENCE</scope>
    <source>
        <strain evidence="1">Class2-1B</strain>
    </source>
</reference>
<gene>
    <name evidence="1" type="ORF">HYE67_008489</name>
</gene>
<name>A0A7S8DCX6_FUSCU</name>
<dbReference type="Proteomes" id="UP000663297">
    <property type="component" value="Chromosome 4"/>
</dbReference>
<organism evidence="1 2">
    <name type="scientific">Fusarium culmorum</name>
    <dbReference type="NCBI Taxonomy" id="5516"/>
    <lineage>
        <taxon>Eukaryota</taxon>
        <taxon>Fungi</taxon>
        <taxon>Dikarya</taxon>
        <taxon>Ascomycota</taxon>
        <taxon>Pezizomycotina</taxon>
        <taxon>Sordariomycetes</taxon>
        <taxon>Hypocreomycetidae</taxon>
        <taxon>Hypocreales</taxon>
        <taxon>Nectriaceae</taxon>
        <taxon>Fusarium</taxon>
    </lineage>
</organism>
<dbReference type="AlphaFoldDB" id="A0A7S8DCX6"/>
<sequence>MGLNQVRTIWSRAKPIIAQKERNEDVASYSDQLRANANSLAKRSLDEMPKMEGSKAMGQLVAGSTKVEASLYHPSTSRGAPSLY</sequence>
<evidence type="ECO:0000313" key="1">
    <source>
        <dbReference type="EMBL" id="QPC66258.1"/>
    </source>
</evidence>
<evidence type="ECO:0000313" key="2">
    <source>
        <dbReference type="Proteomes" id="UP000663297"/>
    </source>
</evidence>
<dbReference type="EMBL" id="CP064750">
    <property type="protein sequence ID" value="QPC66258.1"/>
    <property type="molecule type" value="Genomic_DNA"/>
</dbReference>
<proteinExistence type="predicted"/>